<keyword evidence="2" id="KW-0472">Membrane</keyword>
<dbReference type="AlphaFoldDB" id="A0A0D2HGY1"/>
<name>A0A0D2HGY1_9EURO</name>
<evidence type="ECO:0000313" key="4">
    <source>
        <dbReference type="Proteomes" id="UP000053617"/>
    </source>
</evidence>
<feature type="compositionally biased region" description="Polar residues" evidence="1">
    <location>
        <begin position="347"/>
        <end position="364"/>
    </location>
</feature>
<keyword evidence="2" id="KW-0812">Transmembrane</keyword>
<feature type="transmembrane region" description="Helical" evidence="2">
    <location>
        <begin position="20"/>
        <end position="43"/>
    </location>
</feature>
<organism evidence="3 4">
    <name type="scientific">Rhinocladiella mackenziei CBS 650.93</name>
    <dbReference type="NCBI Taxonomy" id="1442369"/>
    <lineage>
        <taxon>Eukaryota</taxon>
        <taxon>Fungi</taxon>
        <taxon>Dikarya</taxon>
        <taxon>Ascomycota</taxon>
        <taxon>Pezizomycotina</taxon>
        <taxon>Eurotiomycetes</taxon>
        <taxon>Chaetothyriomycetidae</taxon>
        <taxon>Chaetothyriales</taxon>
        <taxon>Herpotrichiellaceae</taxon>
        <taxon>Rhinocladiella</taxon>
    </lineage>
</organism>
<gene>
    <name evidence="3" type="ORF">Z518_01009</name>
</gene>
<feature type="region of interest" description="Disordered" evidence="1">
    <location>
        <begin position="91"/>
        <end position="157"/>
    </location>
</feature>
<reference evidence="3 4" key="1">
    <citation type="submission" date="2015-01" db="EMBL/GenBank/DDBJ databases">
        <title>The Genome Sequence of Rhinocladiella mackenzie CBS 650.93.</title>
        <authorList>
            <consortium name="The Broad Institute Genomics Platform"/>
            <person name="Cuomo C."/>
            <person name="de Hoog S."/>
            <person name="Gorbushina A."/>
            <person name="Stielow B."/>
            <person name="Teixiera M."/>
            <person name="Abouelleil A."/>
            <person name="Chapman S.B."/>
            <person name="Priest M."/>
            <person name="Young S.K."/>
            <person name="Wortman J."/>
            <person name="Nusbaum C."/>
            <person name="Birren B."/>
        </authorList>
    </citation>
    <scope>NUCLEOTIDE SEQUENCE [LARGE SCALE GENOMIC DNA]</scope>
    <source>
        <strain evidence="3 4">CBS 650.93</strain>
    </source>
</reference>
<evidence type="ECO:0008006" key="5">
    <source>
        <dbReference type="Google" id="ProtNLM"/>
    </source>
</evidence>
<keyword evidence="2" id="KW-1133">Transmembrane helix</keyword>
<dbReference type="HOGENOM" id="CLU_278973_0_0_1"/>
<dbReference type="VEuPathDB" id="FungiDB:Z518_01009"/>
<dbReference type="OrthoDB" id="3026777at2759"/>
<feature type="compositionally biased region" description="Basic residues" evidence="1">
    <location>
        <begin position="95"/>
        <end position="104"/>
    </location>
</feature>
<protein>
    <recommendedName>
        <fullName evidence="5">Pentatricopeptide repeat protein</fullName>
    </recommendedName>
</protein>
<dbReference type="RefSeq" id="XP_013277064.1">
    <property type="nucleotide sequence ID" value="XM_013421610.1"/>
</dbReference>
<dbReference type="EMBL" id="KN847475">
    <property type="protein sequence ID" value="KIX09928.1"/>
    <property type="molecule type" value="Genomic_DNA"/>
</dbReference>
<feature type="compositionally biased region" description="Polar residues" evidence="1">
    <location>
        <begin position="314"/>
        <end position="331"/>
    </location>
</feature>
<dbReference type="STRING" id="1442369.A0A0D2HGY1"/>
<evidence type="ECO:0000256" key="1">
    <source>
        <dbReference type="SAM" id="MobiDB-lite"/>
    </source>
</evidence>
<dbReference type="Proteomes" id="UP000053617">
    <property type="component" value="Unassembled WGS sequence"/>
</dbReference>
<feature type="region of interest" description="Disordered" evidence="1">
    <location>
        <begin position="173"/>
        <end position="299"/>
    </location>
</feature>
<sequence>MASQTPLVPSKNALRALRRLALFSPTVIAGTLGSICGIATLTVNYHIYRRVQLAERIVETKRILRSVSSGTAAAQLRDMFEAAERNEDFTLQARNAKRRKKKSSRSFSTAAVPVASDPDFDTCPNETQSFQQIERTQRYGSHPRSKPLRNENSYTPNWKGEHVHSLSFEKLAVTSPQKQITRNRRAHPLKTNIPPGLQNDRPADSNRWGSKSIPDPAHKWLQPASSAGDGQTPDGSWSCSYEPGQVGLRGDDRPGLDEMQSGAKLDNDPGRNFLVRDQGKYQSSPSSLPEACFRPPPRIDHARTSRQEYFDLQNLSPPQGLSESRSWTHATRVSPKRQGTLPKKQKVSSNRPRSQLVEQTSHDLSSFIQRSTKQNFDSAASDTPLSPGSAVCDDNEILIQEFLTLLNHAEGAAPDTVLIETLLSSLQRHVMGQVIGIVDWNRLVTIQKFIRPGNRNIDESSMFRRALAVMRYYTQRCTPPDWAAAKVAFLIHRHLLDVPGLITRPVFDLVRHLLEMDPESSSVEEILFPLRPTHANEEDSSVDIFDMSSKYLALFCDENQSSSACVQEMEKIFGVARRRGLELSETLVLPVLQAMVRSRDIDGADILFDQLEPVYGIKKTIRLWSKYAIWLAREENWEMVHAILRQVHDAGIPRVMLKQYEAMFHHILEEFISQNSATRSFGFAVNAIKHFGMVPTGLISRTIIVTCMKERRYDLATEWTYLMSEAFPRMGLGFETRQGMWLLAHTLRDIGASCEEIADAFQLIVHGSCEQPFLHPLRQLVSDLVEEDLRHRLCAASARTSAGELSAKEIPLMTINELIEEAKRFCLLSATPGVGASALTSARDDIAVQLGAIEKLRKIFRGGLSFGNFFSRGDERKTASSTTRRISESARKWNETLEARASFPEAVTQDKLPEYEKLTWAVENYYAHREKQGLPVSHSVLRYLLATVSAEESPSALMLVEAIHASGFVQGPKGVPFDNDLFLKWFHVVAVNGSVKAAAKALWAAIDTGRQLQWTSDFTWFLSLVATLRTSSGYFWAQSNEKPLETNTELEYLTRRIWFNRARTRPTAVSGPDSGLLPKWTEWEEDWHGFQDEESET</sequence>
<feature type="compositionally biased region" description="Polar residues" evidence="1">
    <location>
        <begin position="223"/>
        <end position="239"/>
    </location>
</feature>
<keyword evidence="4" id="KW-1185">Reference proteome</keyword>
<accession>A0A0D2HGY1</accession>
<proteinExistence type="predicted"/>
<dbReference type="GeneID" id="25289080"/>
<feature type="region of interest" description="Disordered" evidence="1">
    <location>
        <begin position="314"/>
        <end position="364"/>
    </location>
</feature>
<evidence type="ECO:0000256" key="2">
    <source>
        <dbReference type="SAM" id="Phobius"/>
    </source>
</evidence>
<feature type="compositionally biased region" description="Polar residues" evidence="1">
    <location>
        <begin position="124"/>
        <end position="134"/>
    </location>
</feature>
<evidence type="ECO:0000313" key="3">
    <source>
        <dbReference type="EMBL" id="KIX09928.1"/>
    </source>
</evidence>